<organism evidence="14 15">
    <name type="scientific">Bursaphelenchus xylophilus</name>
    <name type="common">Pinewood nematode worm</name>
    <name type="synonym">Aphelenchoides xylophilus</name>
    <dbReference type="NCBI Taxonomy" id="6326"/>
    <lineage>
        <taxon>Eukaryota</taxon>
        <taxon>Metazoa</taxon>
        <taxon>Ecdysozoa</taxon>
        <taxon>Nematoda</taxon>
        <taxon>Chromadorea</taxon>
        <taxon>Rhabditida</taxon>
        <taxon>Tylenchina</taxon>
        <taxon>Tylenchomorpha</taxon>
        <taxon>Aphelenchoidea</taxon>
        <taxon>Aphelenchoididae</taxon>
        <taxon>Bursaphelenchus</taxon>
    </lineage>
</organism>
<dbReference type="InterPro" id="IPR000719">
    <property type="entry name" value="Prot_kinase_dom"/>
</dbReference>
<comment type="similarity">
    <text evidence="6">Belongs to the protein kinase superfamily. STE Ser/Thr protein kinase family. MAP kinase kinase subfamily.</text>
</comment>
<dbReference type="PANTHER" id="PTHR48013">
    <property type="entry name" value="DUAL SPECIFICITY MITOGEN-ACTIVATED PROTEIN KINASE KINASE 5-RELATED"/>
    <property type="match status" value="1"/>
</dbReference>
<evidence type="ECO:0000313" key="14">
    <source>
        <dbReference type="Proteomes" id="UP000095284"/>
    </source>
</evidence>
<evidence type="ECO:0000256" key="5">
    <source>
        <dbReference type="ARBA" id="ARBA00022840"/>
    </source>
</evidence>
<dbReference type="GO" id="GO:0004708">
    <property type="term" value="F:MAP kinase kinase activity"/>
    <property type="evidence" value="ECO:0007669"/>
    <property type="project" value="UniProtKB-EC"/>
</dbReference>
<comment type="catalytic activity">
    <reaction evidence="9">
        <text>L-threonyl-[protein] + ATP = O-phospho-L-threonyl-[protein] + ADP + H(+)</text>
        <dbReference type="Rhea" id="RHEA:46608"/>
        <dbReference type="Rhea" id="RHEA-COMP:11060"/>
        <dbReference type="Rhea" id="RHEA-COMP:11605"/>
        <dbReference type="ChEBI" id="CHEBI:15378"/>
        <dbReference type="ChEBI" id="CHEBI:30013"/>
        <dbReference type="ChEBI" id="CHEBI:30616"/>
        <dbReference type="ChEBI" id="CHEBI:61977"/>
        <dbReference type="ChEBI" id="CHEBI:456216"/>
        <dbReference type="EC" id="2.7.12.2"/>
    </reaction>
</comment>
<dbReference type="PROSITE" id="PS50011">
    <property type="entry name" value="PROTEIN_KINASE_DOM"/>
    <property type="match status" value="1"/>
</dbReference>
<dbReference type="Proteomes" id="UP000095284">
    <property type="component" value="Unplaced"/>
</dbReference>
<evidence type="ECO:0000256" key="7">
    <source>
        <dbReference type="ARBA" id="ARBA00038999"/>
    </source>
</evidence>
<keyword evidence="5 11" id="KW-0067">ATP-binding</keyword>
<evidence type="ECO:0000256" key="9">
    <source>
        <dbReference type="ARBA" id="ARBA00049299"/>
    </source>
</evidence>
<dbReference type="eggNOG" id="KOG0984">
    <property type="taxonomic scope" value="Eukaryota"/>
</dbReference>
<dbReference type="GO" id="GO:0051403">
    <property type="term" value="P:stress-activated MAPK cascade"/>
    <property type="evidence" value="ECO:0007669"/>
    <property type="project" value="TreeGrafter"/>
</dbReference>
<dbReference type="InterPro" id="IPR008271">
    <property type="entry name" value="Ser/Thr_kinase_AS"/>
</dbReference>
<evidence type="ECO:0000256" key="3">
    <source>
        <dbReference type="ARBA" id="ARBA00022741"/>
    </source>
</evidence>
<proteinExistence type="inferred from homology"/>
<evidence type="ECO:0000313" key="15">
    <source>
        <dbReference type="WBParaSite" id="BXY_0639900.1"/>
    </source>
</evidence>
<dbReference type="PANTHER" id="PTHR48013:SF28">
    <property type="entry name" value="DUAL SPECIFICITY MITOGEN-ACTIVATED PROTEIN KINASE KINASE SEK-1"/>
    <property type="match status" value="1"/>
</dbReference>
<evidence type="ECO:0000256" key="6">
    <source>
        <dbReference type="ARBA" id="ARBA00038035"/>
    </source>
</evidence>
<dbReference type="InterPro" id="IPR011009">
    <property type="entry name" value="Kinase-like_dom_sf"/>
</dbReference>
<dbReference type="FunFam" id="3.30.200.20:FF:000040">
    <property type="entry name" value="Dual specificity mitogen-activated protein kinase kinase"/>
    <property type="match status" value="1"/>
</dbReference>
<keyword evidence="2" id="KW-0808">Transferase</keyword>
<dbReference type="GO" id="GO:0004674">
    <property type="term" value="F:protein serine/threonine kinase activity"/>
    <property type="evidence" value="ECO:0007669"/>
    <property type="project" value="UniProtKB-KW"/>
</dbReference>
<keyword evidence="4" id="KW-0418">Kinase</keyword>
<dbReference type="EC" id="2.7.12.2" evidence="7"/>
<keyword evidence="3 11" id="KW-0547">Nucleotide-binding</keyword>
<evidence type="ECO:0000259" key="13">
    <source>
        <dbReference type="PROSITE" id="PS50011"/>
    </source>
</evidence>
<dbReference type="FunFam" id="1.10.510.10:FF:000432">
    <property type="entry name" value="mitogen-activated protein kinase kinase 3"/>
    <property type="match status" value="1"/>
</dbReference>
<comment type="catalytic activity">
    <reaction evidence="8">
        <text>L-seryl-[protein] + ATP = O-phospho-L-seryl-[protein] + ADP + H(+)</text>
        <dbReference type="Rhea" id="RHEA:17989"/>
        <dbReference type="Rhea" id="RHEA-COMP:9863"/>
        <dbReference type="Rhea" id="RHEA-COMP:11604"/>
        <dbReference type="ChEBI" id="CHEBI:15378"/>
        <dbReference type="ChEBI" id="CHEBI:29999"/>
        <dbReference type="ChEBI" id="CHEBI:30616"/>
        <dbReference type="ChEBI" id="CHEBI:83421"/>
        <dbReference type="ChEBI" id="CHEBI:456216"/>
        <dbReference type="EC" id="2.7.12.2"/>
    </reaction>
</comment>
<feature type="binding site" evidence="11">
    <location>
        <position position="129"/>
    </location>
    <ligand>
        <name>ATP</name>
        <dbReference type="ChEBI" id="CHEBI:30616"/>
    </ligand>
</feature>
<dbReference type="Pfam" id="PF00069">
    <property type="entry name" value="Pkinase"/>
    <property type="match status" value="1"/>
</dbReference>
<evidence type="ECO:0000256" key="12">
    <source>
        <dbReference type="RuleBase" id="RU000304"/>
    </source>
</evidence>
<comment type="catalytic activity">
    <reaction evidence="10">
        <text>L-tyrosyl-[protein] + ATP = O-phospho-L-tyrosyl-[protein] + ADP + H(+)</text>
        <dbReference type="Rhea" id="RHEA:10596"/>
        <dbReference type="Rhea" id="RHEA-COMP:10136"/>
        <dbReference type="Rhea" id="RHEA-COMP:20101"/>
        <dbReference type="ChEBI" id="CHEBI:15378"/>
        <dbReference type="ChEBI" id="CHEBI:30616"/>
        <dbReference type="ChEBI" id="CHEBI:46858"/>
        <dbReference type="ChEBI" id="CHEBI:61978"/>
        <dbReference type="ChEBI" id="CHEBI:456216"/>
        <dbReference type="EC" id="2.7.12.2"/>
    </reaction>
</comment>
<reference evidence="15" key="1">
    <citation type="submission" date="2016-11" db="UniProtKB">
        <authorList>
            <consortium name="WormBaseParasite"/>
        </authorList>
    </citation>
    <scope>IDENTIFICATION</scope>
</reference>
<evidence type="ECO:0000256" key="1">
    <source>
        <dbReference type="ARBA" id="ARBA00022527"/>
    </source>
</evidence>
<dbReference type="SMART" id="SM00220">
    <property type="entry name" value="S_TKc"/>
    <property type="match status" value="1"/>
</dbReference>
<keyword evidence="1 12" id="KW-0723">Serine/threonine-protein kinase</keyword>
<protein>
    <recommendedName>
        <fullName evidence="7">mitogen-activated protein kinase kinase</fullName>
        <ecNumber evidence="7">2.7.12.2</ecNumber>
    </recommendedName>
</protein>
<dbReference type="SUPFAM" id="SSF56112">
    <property type="entry name" value="Protein kinase-like (PK-like)"/>
    <property type="match status" value="1"/>
</dbReference>
<dbReference type="GO" id="GO:0005524">
    <property type="term" value="F:ATP binding"/>
    <property type="evidence" value="ECO:0007669"/>
    <property type="project" value="UniProtKB-UniRule"/>
</dbReference>
<evidence type="ECO:0000256" key="2">
    <source>
        <dbReference type="ARBA" id="ARBA00022679"/>
    </source>
</evidence>
<dbReference type="PROSITE" id="PS00108">
    <property type="entry name" value="PROTEIN_KINASE_ST"/>
    <property type="match status" value="1"/>
</dbReference>
<feature type="domain" description="Protein kinase" evidence="13">
    <location>
        <begin position="100"/>
        <end position="361"/>
    </location>
</feature>
<dbReference type="AlphaFoldDB" id="A0A1I7S076"/>
<dbReference type="PROSITE" id="PS00107">
    <property type="entry name" value="PROTEIN_KINASE_ATP"/>
    <property type="match status" value="1"/>
</dbReference>
<evidence type="ECO:0000256" key="8">
    <source>
        <dbReference type="ARBA" id="ARBA00049014"/>
    </source>
</evidence>
<dbReference type="InterPro" id="IPR017441">
    <property type="entry name" value="Protein_kinase_ATP_BS"/>
</dbReference>
<sequence>MSDIREVILPLPSLQTFSGLESNFVATSKIIRVLVDYCSTVLVFSGLKMEPSSSEGVKQKKKMMPKLKMPEMPKAATVDLDDKFYYEENGENVLVTALDLVVVRELGRGAYGVVEEMEHTVTKRHFAVKRIHFSSNDEEQRRMLLELDTCMKSKNCDLMVRFYGAMFRENDVWICMEVMDISLDKFYKKVTDIGEKMPENIIGKVAVSLVDGLNFMKEEMGLIHRDVKPSNILISRSGKIKICDFGISGQLTNSVAKTLQAGCKPYMPPERIDGDLKQAYGVQADVWSLGITLLEIAHGQHPYARWKTPFEQLKQVVQEAPPTLNPSRGYSDQLHDFITVCLIKDCKQRPKYKDLLQHPFLKWAREQSSDEILPFIGMIVDRIQEDERSLRTSLNSR</sequence>
<dbReference type="Gene3D" id="1.10.510.10">
    <property type="entry name" value="Transferase(Phosphotransferase) domain 1"/>
    <property type="match status" value="1"/>
</dbReference>
<evidence type="ECO:0000256" key="4">
    <source>
        <dbReference type="ARBA" id="ARBA00022777"/>
    </source>
</evidence>
<dbReference type="Gene3D" id="3.30.200.20">
    <property type="entry name" value="Phosphorylase Kinase, domain 1"/>
    <property type="match status" value="1"/>
</dbReference>
<evidence type="ECO:0000256" key="10">
    <source>
        <dbReference type="ARBA" id="ARBA00051693"/>
    </source>
</evidence>
<name>A0A1I7S076_BURXY</name>
<accession>A0A1I7S076</accession>
<dbReference type="WBParaSite" id="BXY_0639900.1">
    <property type="protein sequence ID" value="BXY_0639900.1"/>
    <property type="gene ID" value="BXY_0639900"/>
</dbReference>
<evidence type="ECO:0000256" key="11">
    <source>
        <dbReference type="PROSITE-ProRule" id="PRU10141"/>
    </source>
</evidence>